<proteinExistence type="predicted"/>
<gene>
    <name evidence="1" type="ORF">SLEP1_g34244</name>
</gene>
<keyword evidence="2" id="KW-1185">Reference proteome</keyword>
<evidence type="ECO:0000313" key="2">
    <source>
        <dbReference type="Proteomes" id="UP001054252"/>
    </source>
</evidence>
<dbReference type="EMBL" id="BPVZ01000066">
    <property type="protein sequence ID" value="GKV24660.1"/>
    <property type="molecule type" value="Genomic_DNA"/>
</dbReference>
<evidence type="ECO:0000313" key="1">
    <source>
        <dbReference type="EMBL" id="GKV24660.1"/>
    </source>
</evidence>
<dbReference type="AlphaFoldDB" id="A0AAV5KJ69"/>
<sequence>MSQSSSGQPCSRGARAVARGNADLDLLIVANLDMSSVPWFSLKYCCYKSRADAGQLFCQIREHNVLYPDLRIESGFGKVEEGRFPWANLWFACLNPAKIRIKATTFPKILANFLFVS</sequence>
<protein>
    <submittedName>
        <fullName evidence="1">Uncharacterized protein</fullName>
    </submittedName>
</protein>
<comment type="caution">
    <text evidence="1">The sequence shown here is derived from an EMBL/GenBank/DDBJ whole genome shotgun (WGS) entry which is preliminary data.</text>
</comment>
<reference evidence="1 2" key="1">
    <citation type="journal article" date="2021" name="Commun. Biol.">
        <title>The genome of Shorea leprosula (Dipterocarpaceae) highlights the ecological relevance of drought in aseasonal tropical rainforests.</title>
        <authorList>
            <person name="Ng K.K.S."/>
            <person name="Kobayashi M.J."/>
            <person name="Fawcett J.A."/>
            <person name="Hatakeyama M."/>
            <person name="Paape T."/>
            <person name="Ng C.H."/>
            <person name="Ang C.C."/>
            <person name="Tnah L.H."/>
            <person name="Lee C.T."/>
            <person name="Nishiyama T."/>
            <person name="Sese J."/>
            <person name="O'Brien M.J."/>
            <person name="Copetti D."/>
            <person name="Mohd Noor M.I."/>
            <person name="Ong R.C."/>
            <person name="Putra M."/>
            <person name="Sireger I.Z."/>
            <person name="Indrioko S."/>
            <person name="Kosugi Y."/>
            <person name="Izuno A."/>
            <person name="Isagi Y."/>
            <person name="Lee S.L."/>
            <person name="Shimizu K.K."/>
        </authorList>
    </citation>
    <scope>NUCLEOTIDE SEQUENCE [LARGE SCALE GENOMIC DNA]</scope>
    <source>
        <strain evidence="1">214</strain>
    </source>
</reference>
<accession>A0AAV5KJ69</accession>
<organism evidence="1 2">
    <name type="scientific">Rubroshorea leprosula</name>
    <dbReference type="NCBI Taxonomy" id="152421"/>
    <lineage>
        <taxon>Eukaryota</taxon>
        <taxon>Viridiplantae</taxon>
        <taxon>Streptophyta</taxon>
        <taxon>Embryophyta</taxon>
        <taxon>Tracheophyta</taxon>
        <taxon>Spermatophyta</taxon>
        <taxon>Magnoliopsida</taxon>
        <taxon>eudicotyledons</taxon>
        <taxon>Gunneridae</taxon>
        <taxon>Pentapetalae</taxon>
        <taxon>rosids</taxon>
        <taxon>malvids</taxon>
        <taxon>Malvales</taxon>
        <taxon>Dipterocarpaceae</taxon>
        <taxon>Rubroshorea</taxon>
    </lineage>
</organism>
<dbReference type="Proteomes" id="UP001054252">
    <property type="component" value="Unassembled WGS sequence"/>
</dbReference>
<name>A0AAV5KJ69_9ROSI</name>